<accession>A0ABN9XFC9</accession>
<feature type="region of interest" description="Disordered" evidence="1">
    <location>
        <begin position="1"/>
        <end position="52"/>
    </location>
</feature>
<evidence type="ECO:0000313" key="2">
    <source>
        <dbReference type="EMBL" id="CAK0897055.1"/>
    </source>
</evidence>
<feature type="compositionally biased region" description="Basic and acidic residues" evidence="1">
    <location>
        <begin position="43"/>
        <end position="52"/>
    </location>
</feature>
<keyword evidence="3" id="KW-1185">Reference proteome</keyword>
<evidence type="ECO:0000313" key="3">
    <source>
        <dbReference type="Proteomes" id="UP001189429"/>
    </source>
</evidence>
<feature type="compositionally biased region" description="Basic residues" evidence="1">
    <location>
        <begin position="1"/>
        <end position="12"/>
    </location>
</feature>
<comment type="caution">
    <text evidence="2">The sequence shown here is derived from an EMBL/GenBank/DDBJ whole genome shotgun (WGS) entry which is preliminary data.</text>
</comment>
<reference evidence="2" key="1">
    <citation type="submission" date="2023-10" db="EMBL/GenBank/DDBJ databases">
        <authorList>
            <person name="Chen Y."/>
            <person name="Shah S."/>
            <person name="Dougan E. K."/>
            <person name="Thang M."/>
            <person name="Chan C."/>
        </authorList>
    </citation>
    <scope>NUCLEOTIDE SEQUENCE [LARGE SCALE GENOMIC DNA]</scope>
</reference>
<sequence>SRNRKREHRPRARAQASSGAATAPRSCQTRPAIRQRGSLARRGAGEPRADRT</sequence>
<protein>
    <submittedName>
        <fullName evidence="2">Uncharacterized protein</fullName>
    </submittedName>
</protein>
<organism evidence="2 3">
    <name type="scientific">Prorocentrum cordatum</name>
    <dbReference type="NCBI Taxonomy" id="2364126"/>
    <lineage>
        <taxon>Eukaryota</taxon>
        <taxon>Sar</taxon>
        <taxon>Alveolata</taxon>
        <taxon>Dinophyceae</taxon>
        <taxon>Prorocentrales</taxon>
        <taxon>Prorocentraceae</taxon>
        <taxon>Prorocentrum</taxon>
    </lineage>
</organism>
<gene>
    <name evidence="2" type="ORF">PCOR1329_LOCUS75343</name>
</gene>
<feature type="non-terminal residue" evidence="2">
    <location>
        <position position="1"/>
    </location>
</feature>
<feature type="non-terminal residue" evidence="2">
    <location>
        <position position="52"/>
    </location>
</feature>
<proteinExistence type="predicted"/>
<evidence type="ECO:0000256" key="1">
    <source>
        <dbReference type="SAM" id="MobiDB-lite"/>
    </source>
</evidence>
<feature type="compositionally biased region" description="Low complexity" evidence="1">
    <location>
        <begin position="13"/>
        <end position="25"/>
    </location>
</feature>
<dbReference type="Proteomes" id="UP001189429">
    <property type="component" value="Unassembled WGS sequence"/>
</dbReference>
<dbReference type="EMBL" id="CAUYUJ010020276">
    <property type="protein sequence ID" value="CAK0897055.1"/>
    <property type="molecule type" value="Genomic_DNA"/>
</dbReference>
<name>A0ABN9XFC9_9DINO</name>